<organism evidence="1 2">
    <name type="scientific">Paraburkholderia fynbosensis</name>
    <dbReference type="NCBI Taxonomy" id="1200993"/>
    <lineage>
        <taxon>Bacteria</taxon>
        <taxon>Pseudomonadati</taxon>
        <taxon>Pseudomonadota</taxon>
        <taxon>Betaproteobacteria</taxon>
        <taxon>Burkholderiales</taxon>
        <taxon>Burkholderiaceae</taxon>
        <taxon>Paraburkholderia</taxon>
    </lineage>
</organism>
<keyword evidence="2" id="KW-1185">Reference proteome</keyword>
<accession>A0A6J5GUG3</accession>
<name>A0A6J5GUG3_9BURK</name>
<dbReference type="EMBL" id="CADIKI010000021">
    <property type="protein sequence ID" value="CAB3805040.1"/>
    <property type="molecule type" value="Genomic_DNA"/>
</dbReference>
<dbReference type="Proteomes" id="UP000494252">
    <property type="component" value="Unassembled WGS sequence"/>
</dbReference>
<proteinExistence type="predicted"/>
<evidence type="ECO:0000313" key="1">
    <source>
        <dbReference type="EMBL" id="CAB3805040.1"/>
    </source>
</evidence>
<dbReference type="RefSeq" id="WP_175164937.1">
    <property type="nucleotide sequence ID" value="NZ_CADIKI010000021.1"/>
</dbReference>
<reference evidence="1 2" key="1">
    <citation type="submission" date="2020-04" db="EMBL/GenBank/DDBJ databases">
        <authorList>
            <person name="De Canck E."/>
        </authorList>
    </citation>
    <scope>NUCLEOTIDE SEQUENCE [LARGE SCALE GENOMIC DNA]</scope>
    <source>
        <strain evidence="1 2">LMG 27177</strain>
    </source>
</reference>
<evidence type="ECO:0000313" key="2">
    <source>
        <dbReference type="Proteomes" id="UP000494252"/>
    </source>
</evidence>
<dbReference type="AlphaFoldDB" id="A0A6J5GUG3"/>
<sequence length="239" mass="26866">MTKPRSGSTKYRKASTYWLGKELWKPVGKAKRTQALAEQRLGLEGGKIASMVCQTTRGLQEFEFVQISGDAYRDAQLSDEFVFEFGLGPLVQERLLPSQIETYLARRHEAWKIFSDGVARLRKGLFPVTENGRPKKLLKATPEEVEAVMLVWLQKIEALRCLVMDCEDYKHRFMSAAADGTLDVDLRGDLVINLNDPDRLCLITDGGTPYAPYPSRLVPVANATWDEEAGVFVGDFGYL</sequence>
<protein>
    <submittedName>
        <fullName evidence="1">Uncharacterized protein</fullName>
    </submittedName>
</protein>
<gene>
    <name evidence="1" type="ORF">LMG27177_05757</name>
</gene>